<dbReference type="OrthoDB" id="7596142at2"/>
<organism evidence="11 12">
    <name type="scientific">Actinopolymorpha cephalotaxi</name>
    <dbReference type="NCBI Taxonomy" id="504797"/>
    <lineage>
        <taxon>Bacteria</taxon>
        <taxon>Bacillati</taxon>
        <taxon>Actinomycetota</taxon>
        <taxon>Actinomycetes</taxon>
        <taxon>Propionibacteriales</taxon>
        <taxon>Actinopolymorphaceae</taxon>
        <taxon>Actinopolymorpha</taxon>
    </lineage>
</organism>
<evidence type="ECO:0000313" key="10">
    <source>
        <dbReference type="EMBL" id="NYH85709.1"/>
    </source>
</evidence>
<protein>
    <submittedName>
        <fullName evidence="11">Phospholipase_D-nuclease N-terminal</fullName>
    </submittedName>
</protein>
<feature type="transmembrane region" description="Helical" evidence="7">
    <location>
        <begin position="46"/>
        <end position="64"/>
    </location>
</feature>
<dbReference type="Proteomes" id="UP000199052">
    <property type="component" value="Unassembled WGS sequence"/>
</dbReference>
<keyword evidence="5 7" id="KW-0472">Membrane</keyword>
<keyword evidence="3 7" id="KW-0812">Transmembrane</keyword>
<evidence type="ECO:0000259" key="8">
    <source>
        <dbReference type="Pfam" id="PF09851"/>
    </source>
</evidence>
<sequence length="127" mass="14503">MQYPLWQILVTMAALFLCILWIFLLFKVITDLFRSQDVGGWGKAGWLLFIVIFPAIGVLTYLGVRGPSMAEREMAAAARQEREVQEYVRTTARIPNQADELSKLAQLRDHGDISEAEYQRAKEKILS</sequence>
<evidence type="ECO:0000313" key="11">
    <source>
        <dbReference type="EMBL" id="SFF98127.1"/>
    </source>
</evidence>
<dbReference type="Proteomes" id="UP000533017">
    <property type="component" value="Unassembled WGS sequence"/>
</dbReference>
<dbReference type="STRING" id="504797.SAMN05421678_103185"/>
<accession>A0A1I2N8U3</accession>
<dbReference type="Pfam" id="PF13396">
    <property type="entry name" value="PLDc_N"/>
    <property type="match status" value="1"/>
</dbReference>
<dbReference type="InterPro" id="IPR027379">
    <property type="entry name" value="CLS_N"/>
</dbReference>
<feature type="coiled-coil region" evidence="6">
    <location>
        <begin position="70"/>
        <end position="124"/>
    </location>
</feature>
<evidence type="ECO:0000256" key="6">
    <source>
        <dbReference type="SAM" id="Coils"/>
    </source>
</evidence>
<evidence type="ECO:0000256" key="7">
    <source>
        <dbReference type="SAM" id="Phobius"/>
    </source>
</evidence>
<feature type="transmembrane region" description="Helical" evidence="7">
    <location>
        <begin position="5"/>
        <end position="26"/>
    </location>
</feature>
<comment type="subcellular location">
    <subcellularLocation>
        <location evidence="1">Cell membrane</location>
        <topology evidence="1">Multi-pass membrane protein</topology>
    </subcellularLocation>
</comment>
<keyword evidence="4 7" id="KW-1133">Transmembrane helix</keyword>
<name>A0A1I2N8U3_9ACTN</name>
<dbReference type="GO" id="GO:0005886">
    <property type="term" value="C:plasma membrane"/>
    <property type="evidence" value="ECO:0007669"/>
    <property type="project" value="UniProtKB-SubCell"/>
</dbReference>
<feature type="domain" description="Cardiolipin synthase N-terminal" evidence="9">
    <location>
        <begin position="19"/>
        <end position="62"/>
    </location>
</feature>
<evidence type="ECO:0000256" key="3">
    <source>
        <dbReference type="ARBA" id="ARBA00022692"/>
    </source>
</evidence>
<evidence type="ECO:0000313" key="12">
    <source>
        <dbReference type="Proteomes" id="UP000199052"/>
    </source>
</evidence>
<dbReference type="Pfam" id="PF09851">
    <property type="entry name" value="SHOCT"/>
    <property type="match status" value="1"/>
</dbReference>
<dbReference type="RefSeq" id="WP_092882191.1">
    <property type="nucleotide sequence ID" value="NZ_FOOI01000003.1"/>
</dbReference>
<keyword evidence="2" id="KW-1003">Cell membrane</keyword>
<feature type="domain" description="SHOCT" evidence="8">
    <location>
        <begin position="99"/>
        <end position="126"/>
    </location>
</feature>
<evidence type="ECO:0000256" key="5">
    <source>
        <dbReference type="ARBA" id="ARBA00023136"/>
    </source>
</evidence>
<dbReference type="EMBL" id="JACBZA010000001">
    <property type="protein sequence ID" value="NYH85709.1"/>
    <property type="molecule type" value="Genomic_DNA"/>
</dbReference>
<keyword evidence="13" id="KW-1185">Reference proteome</keyword>
<dbReference type="AlphaFoldDB" id="A0A1I2N8U3"/>
<evidence type="ECO:0000259" key="9">
    <source>
        <dbReference type="Pfam" id="PF13396"/>
    </source>
</evidence>
<evidence type="ECO:0000256" key="4">
    <source>
        <dbReference type="ARBA" id="ARBA00022989"/>
    </source>
</evidence>
<proteinExistence type="predicted"/>
<evidence type="ECO:0000256" key="1">
    <source>
        <dbReference type="ARBA" id="ARBA00004651"/>
    </source>
</evidence>
<reference evidence="11 12" key="1">
    <citation type="submission" date="2016-10" db="EMBL/GenBank/DDBJ databases">
        <authorList>
            <person name="de Groot N.N."/>
        </authorList>
    </citation>
    <scope>NUCLEOTIDE SEQUENCE [LARGE SCALE GENOMIC DNA]</scope>
    <source>
        <strain evidence="11 12">CPCC 202808</strain>
    </source>
</reference>
<gene>
    <name evidence="10" type="ORF">FHR37_004560</name>
    <name evidence="11" type="ORF">SAMN05421678_103185</name>
</gene>
<evidence type="ECO:0000256" key="2">
    <source>
        <dbReference type="ARBA" id="ARBA00022475"/>
    </source>
</evidence>
<dbReference type="EMBL" id="FOOI01000003">
    <property type="protein sequence ID" value="SFF98127.1"/>
    <property type="molecule type" value="Genomic_DNA"/>
</dbReference>
<evidence type="ECO:0000313" key="13">
    <source>
        <dbReference type="Proteomes" id="UP000533017"/>
    </source>
</evidence>
<dbReference type="InterPro" id="IPR018649">
    <property type="entry name" value="SHOCT"/>
</dbReference>
<reference evidence="10 13" key="2">
    <citation type="submission" date="2020-07" db="EMBL/GenBank/DDBJ databases">
        <title>Sequencing the genomes of 1000 actinobacteria strains.</title>
        <authorList>
            <person name="Klenk H.-P."/>
        </authorList>
    </citation>
    <scope>NUCLEOTIDE SEQUENCE [LARGE SCALE GENOMIC DNA]</scope>
    <source>
        <strain evidence="10 13">DSM 45117</strain>
    </source>
</reference>
<keyword evidence="6" id="KW-0175">Coiled coil</keyword>